<feature type="transmembrane region" description="Helical" evidence="1">
    <location>
        <begin position="20"/>
        <end position="42"/>
    </location>
</feature>
<protein>
    <submittedName>
        <fullName evidence="2">Uncharacterized protein</fullName>
    </submittedName>
</protein>
<keyword evidence="1" id="KW-1133">Transmembrane helix</keyword>
<comment type="caution">
    <text evidence="2">The sequence shown here is derived from an EMBL/GenBank/DDBJ whole genome shotgun (WGS) entry which is preliminary data.</text>
</comment>
<keyword evidence="1" id="KW-0812">Transmembrane</keyword>
<reference evidence="2" key="1">
    <citation type="journal article" date="2012" name="Science">
        <title>Fermentation, hydrogen, and sulfur metabolism in multiple uncultivated bacterial phyla.</title>
        <authorList>
            <person name="Wrighton K.C."/>
            <person name="Thomas B.C."/>
            <person name="Sharon I."/>
            <person name="Miller C.S."/>
            <person name="Castelle C.J."/>
            <person name="VerBerkmoes N.C."/>
            <person name="Wilkins M.J."/>
            <person name="Hettich R.L."/>
            <person name="Lipton M.S."/>
            <person name="Williams K.H."/>
            <person name="Long P.E."/>
            <person name="Banfield J.F."/>
        </authorList>
    </citation>
    <scope>NUCLEOTIDE SEQUENCE [LARGE SCALE GENOMIC DNA]</scope>
</reference>
<evidence type="ECO:0000313" key="2">
    <source>
        <dbReference type="EMBL" id="EKE27765.1"/>
    </source>
</evidence>
<name>K2GWP0_9BACT</name>
<feature type="transmembrane region" description="Helical" evidence="1">
    <location>
        <begin position="54"/>
        <end position="78"/>
    </location>
</feature>
<accession>K2GWP0</accession>
<organism evidence="2">
    <name type="scientific">uncultured bacterium</name>
    <name type="common">gcode 4</name>
    <dbReference type="NCBI Taxonomy" id="1234023"/>
    <lineage>
        <taxon>Bacteria</taxon>
        <taxon>environmental samples</taxon>
    </lineage>
</organism>
<keyword evidence="1" id="KW-0472">Membrane</keyword>
<dbReference type="AlphaFoldDB" id="K2GWP0"/>
<evidence type="ECO:0000256" key="1">
    <source>
        <dbReference type="SAM" id="Phobius"/>
    </source>
</evidence>
<dbReference type="EMBL" id="AMFJ01000428">
    <property type="protein sequence ID" value="EKE27765.1"/>
    <property type="molecule type" value="Genomic_DNA"/>
</dbReference>
<gene>
    <name evidence="2" type="ORF">ACD_3C00154G0008</name>
</gene>
<proteinExistence type="predicted"/>
<sequence>MQKITRVARVLIKEFKKLPWLLRVAFIVFFISSPCYFLGIILRNGDLFTYGISGVWLAIIYFGFHICSLICSYVLGFLRKQKKVPE</sequence>